<dbReference type="eggNOG" id="COG0294">
    <property type="taxonomic scope" value="Bacteria"/>
</dbReference>
<evidence type="ECO:0000259" key="1">
    <source>
        <dbReference type="PROSITE" id="PS50972"/>
    </source>
</evidence>
<dbReference type="Pfam" id="PF00809">
    <property type="entry name" value="Pterin_bind"/>
    <property type="match status" value="1"/>
</dbReference>
<dbReference type="RefSeq" id="WP_006307942.1">
    <property type="nucleotide sequence ID" value="NZ_JH601133.1"/>
</dbReference>
<feature type="domain" description="Pterin-binding" evidence="1">
    <location>
        <begin position="25"/>
        <end position="310"/>
    </location>
</feature>
<dbReference type="Gene3D" id="3.20.20.20">
    <property type="entry name" value="Dihydropteroate synthase-like"/>
    <property type="match status" value="1"/>
</dbReference>
<dbReference type="PANTHER" id="PTHR20941:SF1">
    <property type="entry name" value="FOLIC ACID SYNTHESIS PROTEIN FOL1"/>
    <property type="match status" value="1"/>
</dbReference>
<dbReference type="PROSITE" id="PS00792">
    <property type="entry name" value="DHPS_1"/>
    <property type="match status" value="1"/>
</dbReference>
<sequence>MLTEIKDQEPIFRFKGQTIRHQDPTLICGIVNVTPDSFSDGGQWFDRQKAIDRAKFLISQGCRMIDVGGESTRPGSTYVEVEEEIQRVLPVIQALKQETDAIISIDTWKAPVAQAAIEAGVDVVNDITGLLGDPQMAKVLAQSDVGVVLMANPVLQRPDHPSAKIFPSFGGQGVFSPTELDAFQEMEVVELMKAYFEKSLACAQTAGIHRDRLMLDPGIGFGLTKKENYALVKQAELIHQWGFTCFLGVSRKRFIQNTLQEAGYPTDPADPLGYALRDQASAALTAVAAFMGIEVVRVHVGQEHAVAALIASHIRQADRLEDVHLPAYGTK</sequence>
<dbReference type="InterPro" id="IPR011005">
    <property type="entry name" value="Dihydropteroate_synth-like_sf"/>
</dbReference>
<keyword evidence="3" id="KW-1185">Reference proteome</keyword>
<dbReference type="Proteomes" id="UP000006190">
    <property type="component" value="Unassembled WGS sequence"/>
</dbReference>
<dbReference type="PANTHER" id="PTHR20941">
    <property type="entry name" value="FOLATE SYNTHESIS PROTEINS"/>
    <property type="match status" value="1"/>
</dbReference>
<reference evidence="2 3" key="1">
    <citation type="submission" date="2012-01" db="EMBL/GenBank/DDBJ databases">
        <title>The Genome Sequence of Facklamia languida CCUG 37842.</title>
        <authorList>
            <consortium name="The Broad Institute Genome Sequencing Platform"/>
            <person name="Earl A."/>
            <person name="Ward D."/>
            <person name="Feldgarden M."/>
            <person name="Gevers D."/>
            <person name="Huys G."/>
            <person name="Young S.K."/>
            <person name="Zeng Q."/>
            <person name="Gargeya S."/>
            <person name="Fitzgerald M."/>
            <person name="Haas B."/>
            <person name="Abouelleil A."/>
            <person name="Alvarado L."/>
            <person name="Arachchi H.M."/>
            <person name="Berlin A."/>
            <person name="Chapman S.B."/>
            <person name="Gearin G."/>
            <person name="Goldberg J."/>
            <person name="Griggs A."/>
            <person name="Gujja S."/>
            <person name="Hansen M."/>
            <person name="Heiman D."/>
            <person name="Howarth C."/>
            <person name="Larimer J."/>
            <person name="Lui A."/>
            <person name="MacDonald P.J.P."/>
            <person name="McCowen C."/>
            <person name="Montmayeur A."/>
            <person name="Murphy C."/>
            <person name="Neiman D."/>
            <person name="Pearson M."/>
            <person name="Priest M."/>
            <person name="Roberts A."/>
            <person name="Saif S."/>
            <person name="Shea T."/>
            <person name="Sisk P."/>
            <person name="Stolte C."/>
            <person name="Sykes S."/>
            <person name="Wortman J."/>
            <person name="Nusbaum C."/>
            <person name="Birren B."/>
        </authorList>
    </citation>
    <scope>NUCLEOTIDE SEQUENCE [LARGE SCALE GENOMIC DNA]</scope>
    <source>
        <strain evidence="2 3">CCUG 37842</strain>
    </source>
</reference>
<dbReference type="InterPro" id="IPR000489">
    <property type="entry name" value="Pterin-binding_dom"/>
</dbReference>
<dbReference type="GO" id="GO:0005829">
    <property type="term" value="C:cytosol"/>
    <property type="evidence" value="ECO:0007669"/>
    <property type="project" value="TreeGrafter"/>
</dbReference>
<evidence type="ECO:0000313" key="2">
    <source>
        <dbReference type="EMBL" id="EHR38367.1"/>
    </source>
</evidence>
<dbReference type="OrthoDB" id="9811744at2"/>
<dbReference type="PROSITE" id="PS50972">
    <property type="entry name" value="PTERIN_BINDING"/>
    <property type="match status" value="1"/>
</dbReference>
<protein>
    <submittedName>
        <fullName evidence="2">Dihydropteroate synthase</fullName>
    </submittedName>
</protein>
<name>H3NGT8_9LACT</name>
<accession>H3NGT8</accession>
<dbReference type="HOGENOM" id="CLU_008023_0_2_9"/>
<dbReference type="STRING" id="883113.HMPREF9708_00077"/>
<comment type="caution">
    <text evidence="2">The sequence shown here is derived from an EMBL/GenBank/DDBJ whole genome shotgun (WGS) entry which is preliminary data.</text>
</comment>
<dbReference type="GO" id="GO:0046654">
    <property type="term" value="P:tetrahydrofolate biosynthetic process"/>
    <property type="evidence" value="ECO:0007669"/>
    <property type="project" value="TreeGrafter"/>
</dbReference>
<dbReference type="InterPro" id="IPR045031">
    <property type="entry name" value="DHP_synth-like"/>
</dbReference>
<dbReference type="EMBL" id="AGEG01000001">
    <property type="protein sequence ID" value="EHR38367.1"/>
    <property type="molecule type" value="Genomic_DNA"/>
</dbReference>
<dbReference type="SUPFAM" id="SSF51717">
    <property type="entry name" value="Dihydropteroate synthetase-like"/>
    <property type="match status" value="1"/>
</dbReference>
<organism evidence="2 3">
    <name type="scientific">Facklamia languida CCUG 37842</name>
    <dbReference type="NCBI Taxonomy" id="883113"/>
    <lineage>
        <taxon>Bacteria</taxon>
        <taxon>Bacillati</taxon>
        <taxon>Bacillota</taxon>
        <taxon>Bacilli</taxon>
        <taxon>Lactobacillales</taxon>
        <taxon>Aerococcaceae</taxon>
        <taxon>Facklamia</taxon>
    </lineage>
</organism>
<dbReference type="PATRIC" id="fig|883113.3.peg.78"/>
<dbReference type="GO" id="GO:0004156">
    <property type="term" value="F:dihydropteroate synthase activity"/>
    <property type="evidence" value="ECO:0007669"/>
    <property type="project" value="TreeGrafter"/>
</dbReference>
<dbReference type="AlphaFoldDB" id="H3NGT8"/>
<proteinExistence type="predicted"/>
<evidence type="ECO:0000313" key="3">
    <source>
        <dbReference type="Proteomes" id="UP000006190"/>
    </source>
</evidence>
<gene>
    <name evidence="2" type="ORF">HMPREF9708_00077</name>
</gene>